<dbReference type="InterPro" id="IPR058792">
    <property type="entry name" value="Beta-barrel_RND_2"/>
</dbReference>
<organism evidence="4 5">
    <name type="scientific">Caulobacter segnis</name>
    <dbReference type="NCBI Taxonomy" id="88688"/>
    <lineage>
        <taxon>Bacteria</taxon>
        <taxon>Pseudomonadati</taxon>
        <taxon>Pseudomonadota</taxon>
        <taxon>Alphaproteobacteria</taxon>
        <taxon>Caulobacterales</taxon>
        <taxon>Caulobacteraceae</taxon>
        <taxon>Caulobacter</taxon>
    </lineage>
</organism>
<dbReference type="NCBIfam" id="TIGR01730">
    <property type="entry name" value="RND_mfp"/>
    <property type="match status" value="1"/>
</dbReference>
<dbReference type="InterPro" id="IPR006143">
    <property type="entry name" value="RND_pump_MFP"/>
</dbReference>
<dbReference type="Pfam" id="PF25967">
    <property type="entry name" value="RND-MFP_C"/>
    <property type="match status" value="1"/>
</dbReference>
<protein>
    <submittedName>
        <fullName evidence="4">Efflux RND transporter periplasmic adaptor subunit</fullName>
    </submittedName>
</protein>
<dbReference type="Gene3D" id="2.40.420.20">
    <property type="match status" value="1"/>
</dbReference>
<dbReference type="EMBL" id="CP027850">
    <property type="protein sequence ID" value="AVQ01999.1"/>
    <property type="molecule type" value="Genomic_DNA"/>
</dbReference>
<evidence type="ECO:0000313" key="4">
    <source>
        <dbReference type="EMBL" id="AVQ01999.1"/>
    </source>
</evidence>
<dbReference type="Gene3D" id="1.10.287.470">
    <property type="entry name" value="Helix hairpin bin"/>
    <property type="match status" value="1"/>
</dbReference>
<dbReference type="Gene3D" id="2.40.30.170">
    <property type="match status" value="1"/>
</dbReference>
<keyword evidence="5" id="KW-1185">Reference proteome</keyword>
<dbReference type="Gene3D" id="2.40.50.100">
    <property type="match status" value="1"/>
</dbReference>
<evidence type="ECO:0000313" key="5">
    <source>
        <dbReference type="Proteomes" id="UP000240527"/>
    </source>
</evidence>
<dbReference type="RefSeq" id="WP_106907130.1">
    <property type="nucleotide sequence ID" value="NZ_CP027850.1"/>
</dbReference>
<dbReference type="SUPFAM" id="SSF111369">
    <property type="entry name" value="HlyD-like secretion proteins"/>
    <property type="match status" value="1"/>
</dbReference>
<dbReference type="Proteomes" id="UP000240527">
    <property type="component" value="Chromosome"/>
</dbReference>
<evidence type="ECO:0000256" key="1">
    <source>
        <dbReference type="ARBA" id="ARBA00009477"/>
    </source>
</evidence>
<dbReference type="PANTHER" id="PTHR30469">
    <property type="entry name" value="MULTIDRUG RESISTANCE PROTEIN MDTA"/>
    <property type="match status" value="1"/>
</dbReference>
<accession>A0ABN5ISI9</accession>
<feature type="domain" description="Multidrug resistance protein MdtA-like C-terminal permuted SH3" evidence="3">
    <location>
        <begin position="285"/>
        <end position="344"/>
    </location>
</feature>
<evidence type="ECO:0000259" key="2">
    <source>
        <dbReference type="Pfam" id="PF25954"/>
    </source>
</evidence>
<proteinExistence type="inferred from homology"/>
<comment type="similarity">
    <text evidence="1">Belongs to the membrane fusion protein (MFP) (TC 8.A.1) family.</text>
</comment>
<dbReference type="PROSITE" id="PS51257">
    <property type="entry name" value="PROKAR_LIPOPROTEIN"/>
    <property type="match status" value="1"/>
</dbReference>
<dbReference type="Pfam" id="PF25954">
    <property type="entry name" value="Beta-barrel_RND_2"/>
    <property type="match status" value="1"/>
</dbReference>
<sequence>MIADPRSRAGLAGVLSLLALQACSKPEPAPRAVVEHAARVARIDTRTLADPLRLSGALVAREEAAVSTELNGYRVAKVLADLGDGVRAGQPLAVLDDALLRGQIAQQAAVVEQQAVAAERAQQEAARVAGLDKVGALSPEAVAERALQARSAKAALAQAQAVLADLRLRQSMMVVRAPVSGRVLSRSVRPGEVAAAGQVMFRLVRDGLIELDAEAVETRLGGLSPGARASVRLPDGQTLSGAVRLVSPEVDPQTRLGRVRVRLPLSDALHPGGFAEATINARPRQALTAPQSAVLYDGDGASLLVVGEDERVRKVPVKTGLLSGDRVEIVQGVRGGERVVLSGGALLLPGDKVKASDGAVAQAAHPGVGL</sequence>
<reference evidence="4 5" key="1">
    <citation type="journal article" date="2015" name="Biotechnol. Bioeng.">
        <title>Genome sequence and phenotypic characterization of Caulobacter segnis.</title>
        <authorList>
            <person name="Patel S."/>
            <person name="Fletcher B."/>
            <person name="Scott D.C."/>
            <person name="Ely B."/>
        </authorList>
    </citation>
    <scope>NUCLEOTIDE SEQUENCE [LARGE SCALE GENOMIC DNA]</scope>
    <source>
        <strain evidence="4 5">TK0059</strain>
    </source>
</reference>
<dbReference type="InterPro" id="IPR058627">
    <property type="entry name" value="MdtA-like_C"/>
</dbReference>
<gene>
    <name evidence="4" type="ORF">B7G68_09160</name>
</gene>
<name>A0ABN5ISI9_9CAUL</name>
<feature type="domain" description="CusB-like beta-barrel" evidence="2">
    <location>
        <begin position="211"/>
        <end position="281"/>
    </location>
</feature>
<dbReference type="PANTHER" id="PTHR30469:SF15">
    <property type="entry name" value="HLYD FAMILY OF SECRETION PROTEINS"/>
    <property type="match status" value="1"/>
</dbReference>
<evidence type="ECO:0000259" key="3">
    <source>
        <dbReference type="Pfam" id="PF25967"/>
    </source>
</evidence>